<dbReference type="InterPro" id="IPR058548">
    <property type="entry name" value="MlaB-like_STAS"/>
</dbReference>
<gene>
    <name evidence="3" type="ORF">ACFO3J_32520</name>
</gene>
<sequence>MTLYRCDDRVTVFLEGEIDLATAPAVGVAVHDCLSQGFGSIDVDLARLTFCDVSGLKVFLAATRCAEAAGGRVRLHGSTAAVRRVFELTGTAFLLDVPRTAPSSRSEELPPMPPVAGRPAASSDQ</sequence>
<dbReference type="EMBL" id="JBHSBB010000039">
    <property type="protein sequence ID" value="MFC4036139.1"/>
    <property type="molecule type" value="Genomic_DNA"/>
</dbReference>
<comment type="caution">
    <text evidence="3">The sequence shown here is derived from an EMBL/GenBank/DDBJ whole genome shotgun (WGS) entry which is preliminary data.</text>
</comment>
<dbReference type="Gene3D" id="3.30.750.24">
    <property type="entry name" value="STAS domain"/>
    <property type="match status" value="1"/>
</dbReference>
<dbReference type="PROSITE" id="PS50801">
    <property type="entry name" value="STAS"/>
    <property type="match status" value="1"/>
</dbReference>
<dbReference type="InterPro" id="IPR036513">
    <property type="entry name" value="STAS_dom_sf"/>
</dbReference>
<dbReference type="PANTHER" id="PTHR33495:SF2">
    <property type="entry name" value="ANTI-SIGMA FACTOR ANTAGONIST TM_1081-RELATED"/>
    <property type="match status" value="1"/>
</dbReference>
<dbReference type="RefSeq" id="WP_386437309.1">
    <property type="nucleotide sequence ID" value="NZ_JBHSBB010000039.1"/>
</dbReference>
<dbReference type="Proteomes" id="UP001595765">
    <property type="component" value="Unassembled WGS sequence"/>
</dbReference>
<evidence type="ECO:0000256" key="1">
    <source>
        <dbReference type="SAM" id="MobiDB-lite"/>
    </source>
</evidence>
<protein>
    <submittedName>
        <fullName evidence="3">STAS domain-containing protein</fullName>
    </submittedName>
</protein>
<dbReference type="PANTHER" id="PTHR33495">
    <property type="entry name" value="ANTI-SIGMA FACTOR ANTAGONIST TM_1081-RELATED-RELATED"/>
    <property type="match status" value="1"/>
</dbReference>
<evidence type="ECO:0000313" key="4">
    <source>
        <dbReference type="Proteomes" id="UP001595765"/>
    </source>
</evidence>
<dbReference type="Pfam" id="PF13466">
    <property type="entry name" value="STAS_2"/>
    <property type="match status" value="1"/>
</dbReference>
<feature type="domain" description="STAS" evidence="2">
    <location>
        <begin position="1"/>
        <end position="90"/>
    </location>
</feature>
<feature type="region of interest" description="Disordered" evidence="1">
    <location>
        <begin position="99"/>
        <end position="125"/>
    </location>
</feature>
<dbReference type="SUPFAM" id="SSF52091">
    <property type="entry name" value="SpoIIaa-like"/>
    <property type="match status" value="1"/>
</dbReference>
<evidence type="ECO:0000313" key="3">
    <source>
        <dbReference type="EMBL" id="MFC4036139.1"/>
    </source>
</evidence>
<proteinExistence type="predicted"/>
<name>A0ABV8HVP3_9ACTN</name>
<accession>A0ABV8HVP3</accession>
<dbReference type="CDD" id="cd07043">
    <property type="entry name" value="STAS_anti-anti-sigma_factors"/>
    <property type="match status" value="1"/>
</dbReference>
<keyword evidence="4" id="KW-1185">Reference proteome</keyword>
<evidence type="ECO:0000259" key="2">
    <source>
        <dbReference type="PROSITE" id="PS50801"/>
    </source>
</evidence>
<reference evidence="4" key="1">
    <citation type="journal article" date="2019" name="Int. J. Syst. Evol. Microbiol.">
        <title>The Global Catalogue of Microorganisms (GCM) 10K type strain sequencing project: providing services to taxonomists for standard genome sequencing and annotation.</title>
        <authorList>
            <consortium name="The Broad Institute Genomics Platform"/>
            <consortium name="The Broad Institute Genome Sequencing Center for Infectious Disease"/>
            <person name="Wu L."/>
            <person name="Ma J."/>
        </authorList>
    </citation>
    <scope>NUCLEOTIDE SEQUENCE [LARGE SCALE GENOMIC DNA]</scope>
    <source>
        <strain evidence="4">CGMCC 4.7237</strain>
    </source>
</reference>
<organism evidence="3 4">
    <name type="scientific">Streptomyces polygonati</name>
    <dbReference type="NCBI Taxonomy" id="1617087"/>
    <lineage>
        <taxon>Bacteria</taxon>
        <taxon>Bacillati</taxon>
        <taxon>Actinomycetota</taxon>
        <taxon>Actinomycetes</taxon>
        <taxon>Kitasatosporales</taxon>
        <taxon>Streptomycetaceae</taxon>
        <taxon>Streptomyces</taxon>
    </lineage>
</organism>
<dbReference type="InterPro" id="IPR002645">
    <property type="entry name" value="STAS_dom"/>
</dbReference>